<dbReference type="PANTHER" id="PTHR12716:SF8">
    <property type="entry name" value="TRANSCRIPTION INITIATION FACTOR IIE SUBUNIT BETA"/>
    <property type="match status" value="1"/>
</dbReference>
<feature type="compositionally biased region" description="Polar residues" evidence="1">
    <location>
        <begin position="1"/>
        <end position="17"/>
    </location>
</feature>
<dbReference type="GO" id="GO:0001097">
    <property type="term" value="F:TFIIH-class transcription factor complex binding"/>
    <property type="evidence" value="ECO:0007669"/>
    <property type="project" value="TreeGrafter"/>
</dbReference>
<proteinExistence type="predicted"/>
<accession>A0A7S3VIU0</accession>
<dbReference type="GO" id="GO:0005673">
    <property type="term" value="C:transcription factor TFIIE complex"/>
    <property type="evidence" value="ECO:0007669"/>
    <property type="project" value="InterPro"/>
</dbReference>
<name>A0A7S3VIU0_DUNTE</name>
<feature type="compositionally biased region" description="Basic and acidic residues" evidence="1">
    <location>
        <begin position="18"/>
        <end position="39"/>
    </location>
</feature>
<sequence length="324" mass="35766">MNANLQSILAQYNSSEARSQEKKLQDEKRRKKEEKERKQAVAKGGDTGGKQLKSKLKGQVNGFAPAPKPKPTSTAGVLQAHQNSVSSVSPASAPLAKRLKDVLDTLLQKVGENLTPEEVLQLSGHNLRADAELLREVQKHPRVKTGPGSTAGRAAEWYAYRPEIEGVHDKTSLVNYVRDLRGRPVMMEVLKKSYGRAAEDLQQLRDEGKVLIIGNPDPAKEVVFMCDMMGMQSVSDDVRGLWYEVTMDVQGRVPVPGDTTELQNAVTKAGLRSALAHQPMKRVMPGAKQGRSKARKPRQQRFNPEKATNAHMPQLFSSSQPKGY</sequence>
<dbReference type="PANTHER" id="PTHR12716">
    <property type="entry name" value="TRANSCRIPTION INITIATION FACTOR IIE, BETA SUBUNIT"/>
    <property type="match status" value="1"/>
</dbReference>
<evidence type="ECO:0000313" key="2">
    <source>
        <dbReference type="EMBL" id="CAE0488174.1"/>
    </source>
</evidence>
<dbReference type="AlphaFoldDB" id="A0A7S3VIU0"/>
<protein>
    <recommendedName>
        <fullName evidence="3">Transcription initiation factor IIE subunit beta</fullName>
    </recommendedName>
</protein>
<dbReference type="InterPro" id="IPR016656">
    <property type="entry name" value="TFIIE-bsu"/>
</dbReference>
<reference evidence="2" key="1">
    <citation type="submission" date="2021-01" db="EMBL/GenBank/DDBJ databases">
        <authorList>
            <person name="Corre E."/>
            <person name="Pelletier E."/>
            <person name="Niang G."/>
            <person name="Scheremetjew M."/>
            <person name="Finn R."/>
            <person name="Kale V."/>
            <person name="Holt S."/>
            <person name="Cochrane G."/>
            <person name="Meng A."/>
            <person name="Brown T."/>
            <person name="Cohen L."/>
        </authorList>
    </citation>
    <scope>NUCLEOTIDE SEQUENCE</scope>
    <source>
        <strain evidence="2">CCMP1320</strain>
    </source>
</reference>
<evidence type="ECO:0008006" key="3">
    <source>
        <dbReference type="Google" id="ProtNLM"/>
    </source>
</evidence>
<evidence type="ECO:0000256" key="1">
    <source>
        <dbReference type="SAM" id="MobiDB-lite"/>
    </source>
</evidence>
<feature type="compositionally biased region" description="Basic residues" evidence="1">
    <location>
        <begin position="290"/>
        <end position="299"/>
    </location>
</feature>
<dbReference type="GO" id="GO:0006367">
    <property type="term" value="P:transcription initiation at RNA polymerase II promoter"/>
    <property type="evidence" value="ECO:0007669"/>
    <property type="project" value="InterPro"/>
</dbReference>
<feature type="region of interest" description="Disordered" evidence="1">
    <location>
        <begin position="277"/>
        <end position="324"/>
    </location>
</feature>
<feature type="region of interest" description="Disordered" evidence="1">
    <location>
        <begin position="1"/>
        <end position="76"/>
    </location>
</feature>
<dbReference type="EMBL" id="HBIP01006313">
    <property type="protein sequence ID" value="CAE0488174.1"/>
    <property type="molecule type" value="Transcribed_RNA"/>
</dbReference>
<feature type="compositionally biased region" description="Polar residues" evidence="1">
    <location>
        <begin position="315"/>
        <end position="324"/>
    </location>
</feature>
<organism evidence="2">
    <name type="scientific">Dunaliella tertiolecta</name>
    <name type="common">Green alga</name>
    <dbReference type="NCBI Taxonomy" id="3047"/>
    <lineage>
        <taxon>Eukaryota</taxon>
        <taxon>Viridiplantae</taxon>
        <taxon>Chlorophyta</taxon>
        <taxon>core chlorophytes</taxon>
        <taxon>Chlorophyceae</taxon>
        <taxon>CS clade</taxon>
        <taxon>Chlamydomonadales</taxon>
        <taxon>Dunaliellaceae</taxon>
        <taxon>Dunaliella</taxon>
    </lineage>
</organism>
<gene>
    <name evidence="2" type="ORF">DTER00134_LOCUS3238</name>
</gene>